<evidence type="ECO:0000313" key="2">
    <source>
        <dbReference type="Proteomes" id="UP001524642"/>
    </source>
</evidence>
<proteinExistence type="predicted"/>
<evidence type="ECO:0000313" key="1">
    <source>
        <dbReference type="EMBL" id="MCR0981460.1"/>
    </source>
</evidence>
<dbReference type="EMBL" id="JANJOU010000003">
    <property type="protein sequence ID" value="MCR0981460.1"/>
    <property type="molecule type" value="Genomic_DNA"/>
</dbReference>
<dbReference type="Proteomes" id="UP001524642">
    <property type="component" value="Unassembled WGS sequence"/>
</dbReference>
<comment type="caution">
    <text evidence="1">The sequence shown here is derived from an EMBL/GenBank/DDBJ whole genome shotgun (WGS) entry which is preliminary data.</text>
</comment>
<name>A0ABT1X035_9PROT</name>
<organism evidence="1 2">
    <name type="scientific">Roseomonas populi</name>
    <dbReference type="NCBI Taxonomy" id="3121582"/>
    <lineage>
        <taxon>Bacteria</taxon>
        <taxon>Pseudomonadati</taxon>
        <taxon>Pseudomonadota</taxon>
        <taxon>Alphaproteobacteria</taxon>
        <taxon>Acetobacterales</taxon>
        <taxon>Roseomonadaceae</taxon>
        <taxon>Roseomonas</taxon>
    </lineage>
</organism>
<gene>
    <name evidence="1" type="ORF">NRP21_05305</name>
</gene>
<accession>A0ABT1X035</accession>
<reference evidence="1 2" key="1">
    <citation type="submission" date="2022-06" db="EMBL/GenBank/DDBJ databases">
        <title>Roseomonas CN29.</title>
        <authorList>
            <person name="Cheng Y."/>
            <person name="He X."/>
        </authorList>
    </citation>
    <scope>NUCLEOTIDE SEQUENCE [LARGE SCALE GENOMIC DNA]</scope>
    <source>
        <strain evidence="1 2">CN29</strain>
    </source>
</reference>
<sequence length="42" mass="4003">MPIFASIALSLTGLSIGVPLGMAAAGGLLLAGGAMRMAGGRM</sequence>
<dbReference type="RefSeq" id="WP_257715136.1">
    <property type="nucleotide sequence ID" value="NZ_JANJOU010000003.1"/>
</dbReference>
<protein>
    <submittedName>
        <fullName evidence="1">Uncharacterized protein</fullName>
    </submittedName>
</protein>
<keyword evidence="2" id="KW-1185">Reference proteome</keyword>